<evidence type="ECO:0000256" key="8">
    <source>
        <dbReference type="SAM" id="MobiDB-lite"/>
    </source>
</evidence>
<keyword evidence="6 9" id="KW-1133">Transmembrane helix</keyword>
<evidence type="ECO:0000256" key="4">
    <source>
        <dbReference type="ARBA" id="ARBA00022568"/>
    </source>
</evidence>
<feature type="transmembrane region" description="Helical" evidence="9">
    <location>
        <begin position="135"/>
        <end position="156"/>
    </location>
</feature>
<feature type="transmembrane region" description="Helical" evidence="9">
    <location>
        <begin position="628"/>
        <end position="647"/>
    </location>
</feature>
<feature type="transmembrane region" description="Helical" evidence="9">
    <location>
        <begin position="769"/>
        <end position="788"/>
    </location>
</feature>
<keyword evidence="3" id="KW-0050">Antiport</keyword>
<name>H2KVA1_CLOSI</name>
<dbReference type="GO" id="GO:0016020">
    <property type="term" value="C:membrane"/>
    <property type="evidence" value="ECO:0007669"/>
    <property type="project" value="UniProtKB-SubCell"/>
</dbReference>
<evidence type="ECO:0000256" key="5">
    <source>
        <dbReference type="ARBA" id="ARBA00022692"/>
    </source>
</evidence>
<dbReference type="AlphaFoldDB" id="H2KVA1"/>
<feature type="compositionally biased region" description="Basic and acidic residues" evidence="8">
    <location>
        <begin position="344"/>
        <end position="353"/>
    </location>
</feature>
<evidence type="ECO:0000259" key="10">
    <source>
        <dbReference type="Pfam" id="PF01699"/>
    </source>
</evidence>
<accession>H2KVA1</accession>
<feature type="region of interest" description="Disordered" evidence="8">
    <location>
        <begin position="343"/>
        <end position="376"/>
    </location>
</feature>
<evidence type="ECO:0000313" key="11">
    <source>
        <dbReference type="EMBL" id="GAA31633.2"/>
    </source>
</evidence>
<feature type="transmembrane region" description="Helical" evidence="9">
    <location>
        <begin position="697"/>
        <end position="719"/>
    </location>
</feature>
<feature type="transmembrane region" description="Helical" evidence="9">
    <location>
        <begin position="168"/>
        <end position="187"/>
    </location>
</feature>
<reference evidence="11" key="1">
    <citation type="journal article" date="2011" name="Genome Biol.">
        <title>The draft genome of the carcinogenic human liver fluke Clonorchis sinensis.</title>
        <authorList>
            <person name="Wang X."/>
            <person name="Chen W."/>
            <person name="Huang Y."/>
            <person name="Sun J."/>
            <person name="Men J."/>
            <person name="Liu H."/>
            <person name="Luo F."/>
            <person name="Guo L."/>
            <person name="Lv X."/>
            <person name="Deng C."/>
            <person name="Zhou C."/>
            <person name="Fan Y."/>
            <person name="Li X."/>
            <person name="Huang L."/>
            <person name="Hu Y."/>
            <person name="Liang C."/>
            <person name="Hu X."/>
            <person name="Xu J."/>
            <person name="Yu X."/>
        </authorList>
    </citation>
    <scope>NUCLEOTIDE SEQUENCE [LARGE SCALE GENOMIC DNA]</scope>
    <source>
        <strain evidence="11">Henan</strain>
    </source>
</reference>
<dbReference type="GO" id="GO:0006874">
    <property type="term" value="P:intracellular calcium ion homeostasis"/>
    <property type="evidence" value="ECO:0007669"/>
    <property type="project" value="TreeGrafter"/>
</dbReference>
<protein>
    <submittedName>
        <fullName evidence="11">Sodium/potassium/calcium exchanger 6</fullName>
    </submittedName>
</protein>
<comment type="subcellular location">
    <subcellularLocation>
        <location evidence="1">Membrane</location>
        <topology evidence="1">Multi-pass membrane protein</topology>
    </subcellularLocation>
</comment>
<evidence type="ECO:0000256" key="7">
    <source>
        <dbReference type="ARBA" id="ARBA00023136"/>
    </source>
</evidence>
<dbReference type="InterPro" id="IPR051359">
    <property type="entry name" value="CaCA_antiporter"/>
</dbReference>
<evidence type="ECO:0000256" key="9">
    <source>
        <dbReference type="SAM" id="Phobius"/>
    </source>
</evidence>
<evidence type="ECO:0000256" key="6">
    <source>
        <dbReference type="ARBA" id="ARBA00022989"/>
    </source>
</evidence>
<dbReference type="PANTHER" id="PTHR12266">
    <property type="entry name" value="NA+/CA2+ K+ INDEPENDENT EXCHANGER"/>
    <property type="match status" value="1"/>
</dbReference>
<keyword evidence="4" id="KW-0109">Calcium transport</keyword>
<dbReference type="Pfam" id="PF01699">
    <property type="entry name" value="Na_Ca_ex"/>
    <property type="match status" value="2"/>
</dbReference>
<feature type="domain" description="Sodium/calcium exchanger membrane region" evidence="10">
    <location>
        <begin position="662"/>
        <end position="812"/>
    </location>
</feature>
<evidence type="ECO:0000256" key="2">
    <source>
        <dbReference type="ARBA" id="ARBA00022448"/>
    </source>
</evidence>
<feature type="transmembrane region" description="Helical" evidence="9">
    <location>
        <begin position="659"/>
        <end position="677"/>
    </location>
</feature>
<dbReference type="EMBL" id="DF144411">
    <property type="protein sequence ID" value="GAA31633.2"/>
    <property type="molecule type" value="Genomic_DNA"/>
</dbReference>
<sequence length="832" mass="91477">MFISIPVCNRFSLLLIASTLLFCVLWVPTHQIGYAVSPTGEQHGDAPNSSVCRAALKNATTVLEKCEVTRTLRGCQFDSGFVQYLQFEFCVFGEQILPTVFLGVTLLAFGNGAPDVFSAVTAITTGDPDAPDEGLGLGFLLGSGLLVNTVTAGLVIASTPFKMSRRPFLKDIFFYLSAVSWSALILIRRRLYYADAIGFLVFYCCYVLVTWAGGTIHRRQKEAEKRYGSGMFWPTPIQRLLDGVNRTWAKIKQPFTVCFNCACPMYTRFRKELCKLKRKSEKGETPGTQSDIGSQAVEKSAAAGQLSVMNGSLAHANGGVGEQGKNVLSQCTYPTLKKPTIEVTSHEDPDYHLDVPGSPYTPSADISADQSRASPMQPAENMIPMNLIQPGEHHRKRASSVGTSNENSNLRRLSTSTPGPGVLSRDRCGRSYSVNRRRASARMSTVGYELPYLVRWIIANRELEEKDLGTSVWHHFAYYMIPIDVDSWPNLSIISKISQVLKVPIFVIFRLTIPTVFEELTDEAEILVERGELVEVTRSMDAVVEESESGTNTSLPRCSSVSLNSDPKKGGESVEDVPFELDLEAMHGWCKPLNVAQCVIVPTLWPLLLTTNGKSFGISPIAGSQVPVFLPFTLGGVAIAVAVYFTSTWNQPPRFYHRPFFATLGFATSIIWIYTLAHELVNLLEALGIVWEISEAILGVSVMALASSIGDIMSNCLLARNGYPRIAYAACIGSPLFNLLLGAGLSYTIKISRNNDSFAILSFTLTQAVLFSSLVAVLICNVIVALIFNFKFHRAYGIMLIFFYVIFFTIAILIEADIIVSPKNWGLLTGTE</sequence>
<keyword evidence="7 9" id="KW-0472">Membrane</keyword>
<proteinExistence type="predicted"/>
<feature type="region of interest" description="Disordered" evidence="8">
    <location>
        <begin position="392"/>
        <end position="427"/>
    </location>
</feature>
<gene>
    <name evidence="11" type="ORF">CLF_111666</name>
</gene>
<feature type="compositionally biased region" description="Polar residues" evidence="8">
    <location>
        <begin position="400"/>
        <end position="418"/>
    </location>
</feature>
<feature type="transmembrane region" description="Helical" evidence="9">
    <location>
        <begin position="7"/>
        <end position="27"/>
    </location>
</feature>
<dbReference type="InterPro" id="IPR044880">
    <property type="entry name" value="NCX_ion-bd_dom_sf"/>
</dbReference>
<dbReference type="GO" id="GO:0005432">
    <property type="term" value="F:calcium:sodium antiporter activity"/>
    <property type="evidence" value="ECO:0007669"/>
    <property type="project" value="TreeGrafter"/>
</dbReference>
<keyword evidence="4" id="KW-0106">Calcium</keyword>
<feature type="region of interest" description="Disordered" evidence="8">
    <location>
        <begin position="545"/>
        <end position="571"/>
    </location>
</feature>
<feature type="domain" description="Sodium/calcium exchanger membrane region" evidence="10">
    <location>
        <begin position="97"/>
        <end position="211"/>
    </location>
</feature>
<dbReference type="PANTHER" id="PTHR12266:SF0">
    <property type="entry name" value="MITOCHONDRIAL SODIUM_CALCIUM EXCHANGER PROTEIN"/>
    <property type="match status" value="1"/>
</dbReference>
<organism evidence="11 12">
    <name type="scientific">Clonorchis sinensis</name>
    <name type="common">Chinese liver fluke</name>
    <dbReference type="NCBI Taxonomy" id="79923"/>
    <lineage>
        <taxon>Eukaryota</taxon>
        <taxon>Metazoa</taxon>
        <taxon>Spiralia</taxon>
        <taxon>Lophotrochozoa</taxon>
        <taxon>Platyhelminthes</taxon>
        <taxon>Trematoda</taxon>
        <taxon>Digenea</taxon>
        <taxon>Opisthorchiida</taxon>
        <taxon>Opisthorchiata</taxon>
        <taxon>Opisthorchiidae</taxon>
        <taxon>Clonorchis</taxon>
    </lineage>
</organism>
<evidence type="ECO:0000256" key="1">
    <source>
        <dbReference type="ARBA" id="ARBA00004141"/>
    </source>
</evidence>
<keyword evidence="12" id="KW-1185">Reference proteome</keyword>
<feature type="transmembrane region" description="Helical" evidence="9">
    <location>
        <begin position="193"/>
        <end position="216"/>
    </location>
</feature>
<keyword evidence="2" id="KW-0813">Transport</keyword>
<dbReference type="Proteomes" id="UP000008909">
    <property type="component" value="Unassembled WGS sequence"/>
</dbReference>
<dbReference type="Gene3D" id="1.20.1420.30">
    <property type="entry name" value="NCX, central ion-binding region"/>
    <property type="match status" value="2"/>
</dbReference>
<evidence type="ECO:0000256" key="3">
    <source>
        <dbReference type="ARBA" id="ARBA00022449"/>
    </source>
</evidence>
<keyword evidence="4" id="KW-0406">Ion transport</keyword>
<dbReference type="InterPro" id="IPR004837">
    <property type="entry name" value="NaCa_Exmemb"/>
</dbReference>
<evidence type="ECO:0000313" key="12">
    <source>
        <dbReference type="Proteomes" id="UP000008909"/>
    </source>
</evidence>
<keyword evidence="5 9" id="KW-0812">Transmembrane</keyword>
<feature type="transmembrane region" description="Helical" evidence="9">
    <location>
        <begin position="795"/>
        <end position="814"/>
    </location>
</feature>
<feature type="transmembrane region" description="Helical" evidence="9">
    <location>
        <begin position="726"/>
        <end position="749"/>
    </location>
</feature>
<feature type="compositionally biased region" description="Polar residues" evidence="8">
    <location>
        <begin position="549"/>
        <end position="565"/>
    </location>
</feature>